<dbReference type="InterPro" id="IPR006680">
    <property type="entry name" value="Amidohydro-rel"/>
</dbReference>
<dbReference type="GO" id="GO:0016810">
    <property type="term" value="F:hydrolase activity, acting on carbon-nitrogen (but not peptide) bonds"/>
    <property type="evidence" value="ECO:0007669"/>
    <property type="project" value="InterPro"/>
</dbReference>
<keyword evidence="4" id="KW-0862">Zinc</keyword>
<evidence type="ECO:0000259" key="5">
    <source>
        <dbReference type="Pfam" id="PF01979"/>
    </source>
</evidence>
<feature type="domain" description="Aminodeoxyfutalosine deaminase/Imidazolonepropionase-like composite" evidence="6">
    <location>
        <begin position="25"/>
        <end position="46"/>
    </location>
</feature>
<comment type="similarity">
    <text evidence="1">Belongs to the metallo-dependent hydrolases superfamily. ATZ/TRZ family.</text>
</comment>
<gene>
    <name evidence="7" type="ORF">GBM95_08770</name>
</gene>
<dbReference type="RefSeq" id="WP_152158755.1">
    <property type="nucleotide sequence ID" value="NZ_WEHX01000067.1"/>
</dbReference>
<dbReference type="SUPFAM" id="SSF51338">
    <property type="entry name" value="Composite domain of metallo-dependent hydrolases"/>
    <property type="match status" value="1"/>
</dbReference>
<dbReference type="InterPro" id="IPR054418">
    <property type="entry name" value="MQNX/HUTI_composite_N"/>
</dbReference>
<evidence type="ECO:0000256" key="3">
    <source>
        <dbReference type="ARBA" id="ARBA00022801"/>
    </source>
</evidence>
<accession>A0A6I1EIT0</accession>
<dbReference type="AlphaFoldDB" id="A0A6I1EIT0"/>
<dbReference type="Pfam" id="PF01979">
    <property type="entry name" value="Amidohydro_1"/>
    <property type="match status" value="1"/>
</dbReference>
<dbReference type="InterPro" id="IPR050287">
    <property type="entry name" value="MTA/SAH_deaminase"/>
</dbReference>
<feature type="domain" description="Amidohydrolase-related" evidence="5">
    <location>
        <begin position="61"/>
        <end position="436"/>
    </location>
</feature>
<evidence type="ECO:0000256" key="1">
    <source>
        <dbReference type="ARBA" id="ARBA00006745"/>
    </source>
</evidence>
<comment type="caution">
    <text evidence="7">The sequence shown here is derived from an EMBL/GenBank/DDBJ whole genome shotgun (WGS) entry which is preliminary data.</text>
</comment>
<dbReference type="GO" id="GO:0046872">
    <property type="term" value="F:metal ion binding"/>
    <property type="evidence" value="ECO:0007669"/>
    <property type="project" value="UniProtKB-KW"/>
</dbReference>
<dbReference type="Gene3D" id="3.20.20.140">
    <property type="entry name" value="Metal-dependent hydrolases"/>
    <property type="match status" value="1"/>
</dbReference>
<evidence type="ECO:0000313" key="8">
    <source>
        <dbReference type="Proteomes" id="UP000430564"/>
    </source>
</evidence>
<dbReference type="Gene3D" id="2.30.40.10">
    <property type="entry name" value="Urease, subunit C, domain 1"/>
    <property type="match status" value="1"/>
</dbReference>
<sequence length="492" mass="53682">MTGRRILIHGYVVTMNGDYECIEDGAVLIEKDRIAAVGKTEALLQQIAGQDVERIDMTGKMVLPGLIDAHTHAGHCLNRTLGLDSRTRWMEYLTKLYHHCTTPAYWHAEGRLATLERLKAGITCGVSVISNAARCDDPRIIAEHVRGHAEVGTRENPAIGPSNPPYPRAFAQEENGRLVEKQFTFDELMAKAEEAIELVNGSYGGLIGAFAAPFVMVSSIEGSKATPADLACCLTEADRHMMKSIREVARRQKVRIHTEAFGGMIRLAAQADDPLLGPDVHVQHCKGISFHEAMILAETKTNVTTTPSWNQIPMRCPVPELIELGANVAVTTDGTAPAMPFDLFRAARDTALLQQSVANDPFLLPAGKLLSMITIDAARAIGREHDLGSLEAGKLADITTIKMTSPHLMPRLMPIHQLMLFGNAGDVADVFVAGRALMRDRKVLSVAEADVFDCAEAASREAIHRAGYERLLKPSTNFWTGAQSNLEALREP</sequence>
<keyword evidence="3 7" id="KW-0378">Hydrolase</keyword>
<keyword evidence="2" id="KW-0479">Metal-binding</keyword>
<evidence type="ECO:0000256" key="2">
    <source>
        <dbReference type="ARBA" id="ARBA00022723"/>
    </source>
</evidence>
<dbReference type="OrthoDB" id="9807210at2"/>
<evidence type="ECO:0000313" key="7">
    <source>
        <dbReference type="EMBL" id="KAB7656769.1"/>
    </source>
</evidence>
<organism evidence="7 8">
    <name type="scientific">Sutterella seckii</name>
    <dbReference type="NCBI Taxonomy" id="1944635"/>
    <lineage>
        <taxon>Bacteria</taxon>
        <taxon>Pseudomonadati</taxon>
        <taxon>Pseudomonadota</taxon>
        <taxon>Betaproteobacteria</taxon>
        <taxon>Burkholderiales</taxon>
        <taxon>Sutterellaceae</taxon>
        <taxon>Sutterella</taxon>
    </lineage>
</organism>
<evidence type="ECO:0000259" key="6">
    <source>
        <dbReference type="Pfam" id="PF22039"/>
    </source>
</evidence>
<protein>
    <submittedName>
        <fullName evidence="7">Amidohydrolase family protein</fullName>
    </submittedName>
</protein>
<evidence type="ECO:0000256" key="4">
    <source>
        <dbReference type="ARBA" id="ARBA00022833"/>
    </source>
</evidence>
<name>A0A6I1EIT0_9BURK</name>
<proteinExistence type="inferred from homology"/>
<dbReference type="Proteomes" id="UP000430564">
    <property type="component" value="Unassembled WGS sequence"/>
</dbReference>
<dbReference type="PANTHER" id="PTHR43794">
    <property type="entry name" value="AMINOHYDROLASE SSNA-RELATED"/>
    <property type="match status" value="1"/>
</dbReference>
<dbReference type="InterPro" id="IPR011059">
    <property type="entry name" value="Metal-dep_hydrolase_composite"/>
</dbReference>
<reference evidence="7 8" key="1">
    <citation type="submission" date="2019-10" db="EMBL/GenBank/DDBJ databases">
        <title>Genome diversity of Sutterella seckii.</title>
        <authorList>
            <person name="Chaplin A.V."/>
            <person name="Sokolova S.R."/>
            <person name="Mosin K.A."/>
            <person name="Ivanova E.L."/>
            <person name="Kochetkova T.O."/>
            <person name="Goltsov A.Y."/>
            <person name="Trofimov D.Y."/>
            <person name="Efimov B.A."/>
        </authorList>
    </citation>
    <scope>NUCLEOTIDE SEQUENCE [LARGE SCALE GENOMIC DNA]</scope>
    <source>
        <strain evidence="7 8">ASD393</strain>
    </source>
</reference>
<dbReference type="PANTHER" id="PTHR43794:SF11">
    <property type="entry name" value="AMIDOHYDROLASE-RELATED DOMAIN-CONTAINING PROTEIN"/>
    <property type="match status" value="1"/>
</dbReference>
<dbReference type="EMBL" id="WEHX01000067">
    <property type="protein sequence ID" value="KAB7656769.1"/>
    <property type="molecule type" value="Genomic_DNA"/>
</dbReference>
<dbReference type="Pfam" id="PF22039">
    <property type="entry name" value="HUTI_composite_bact"/>
    <property type="match status" value="1"/>
</dbReference>
<dbReference type="InterPro" id="IPR032466">
    <property type="entry name" value="Metal_Hydrolase"/>
</dbReference>
<dbReference type="SUPFAM" id="SSF51556">
    <property type="entry name" value="Metallo-dependent hydrolases"/>
    <property type="match status" value="1"/>
</dbReference>